<protein>
    <submittedName>
        <fullName evidence="1">Uncharacterized protein</fullName>
    </submittedName>
</protein>
<dbReference type="EMBL" id="CAACVG010010300">
    <property type="protein sequence ID" value="VEN55487.1"/>
    <property type="molecule type" value="Genomic_DNA"/>
</dbReference>
<feature type="non-terminal residue" evidence="1">
    <location>
        <position position="1"/>
    </location>
</feature>
<dbReference type="Proteomes" id="UP000410492">
    <property type="component" value="Unassembled WGS sequence"/>
</dbReference>
<sequence>GHDLPRLVISSQCSSLGFGQILNQFL</sequence>
<reference evidence="1 2" key="1">
    <citation type="submission" date="2019-01" db="EMBL/GenBank/DDBJ databases">
        <authorList>
            <person name="Sayadi A."/>
        </authorList>
    </citation>
    <scope>NUCLEOTIDE SEQUENCE [LARGE SCALE GENOMIC DNA]</scope>
</reference>
<keyword evidence="2" id="KW-1185">Reference proteome</keyword>
<accession>A0A653D832</accession>
<dbReference type="AlphaFoldDB" id="A0A653D832"/>
<name>A0A653D832_CALMS</name>
<organism evidence="1 2">
    <name type="scientific">Callosobruchus maculatus</name>
    <name type="common">Southern cowpea weevil</name>
    <name type="synonym">Pulse bruchid</name>
    <dbReference type="NCBI Taxonomy" id="64391"/>
    <lineage>
        <taxon>Eukaryota</taxon>
        <taxon>Metazoa</taxon>
        <taxon>Ecdysozoa</taxon>
        <taxon>Arthropoda</taxon>
        <taxon>Hexapoda</taxon>
        <taxon>Insecta</taxon>
        <taxon>Pterygota</taxon>
        <taxon>Neoptera</taxon>
        <taxon>Endopterygota</taxon>
        <taxon>Coleoptera</taxon>
        <taxon>Polyphaga</taxon>
        <taxon>Cucujiformia</taxon>
        <taxon>Chrysomeloidea</taxon>
        <taxon>Chrysomelidae</taxon>
        <taxon>Bruchinae</taxon>
        <taxon>Bruchini</taxon>
        <taxon>Callosobruchus</taxon>
    </lineage>
</organism>
<evidence type="ECO:0000313" key="1">
    <source>
        <dbReference type="EMBL" id="VEN55487.1"/>
    </source>
</evidence>
<proteinExistence type="predicted"/>
<evidence type="ECO:0000313" key="2">
    <source>
        <dbReference type="Proteomes" id="UP000410492"/>
    </source>
</evidence>
<gene>
    <name evidence="1" type="ORF">CALMAC_LOCUS14654</name>
</gene>